<accession>A0A7X5YLA4</accession>
<comment type="caution">
    <text evidence="2">The sequence shown here is derived from an EMBL/GenBank/DDBJ whole genome shotgun (WGS) entry which is preliminary data.</text>
</comment>
<keyword evidence="3" id="KW-1185">Reference proteome</keyword>
<dbReference type="PANTHER" id="PTHR43245:SF13">
    <property type="entry name" value="UDP-D-APIOSE_UDP-D-XYLOSE SYNTHASE 2"/>
    <property type="match status" value="1"/>
</dbReference>
<dbReference type="RefSeq" id="WP_168046280.1">
    <property type="nucleotide sequence ID" value="NZ_JAATJM010000001.1"/>
</dbReference>
<proteinExistence type="predicted"/>
<evidence type="ECO:0000313" key="2">
    <source>
        <dbReference type="EMBL" id="NJC41296.1"/>
    </source>
</evidence>
<dbReference type="SUPFAM" id="SSF51735">
    <property type="entry name" value="NAD(P)-binding Rossmann-fold domains"/>
    <property type="match status" value="1"/>
</dbReference>
<dbReference type="InterPro" id="IPR036291">
    <property type="entry name" value="NAD(P)-bd_dom_sf"/>
</dbReference>
<feature type="domain" description="NAD-dependent epimerase/dehydratase" evidence="1">
    <location>
        <begin position="3"/>
        <end position="163"/>
    </location>
</feature>
<sequence length="324" mass="34901">MRVLITGSSGFVGKALMARLVSTGHEVRGFSRRAAPDTLQGDLLNPASLREALAGFQPEVIYNLAAETDLKGAPKGGYAVNIEGVRNLLDAVAEAPSVSRVIWMSSQLVNRPGRTPKTDTDYDPEGGYGASKVEGEKLVRADEGAGRTWVIVRSTTIWGPGMSEHYLGVLRLIRRGVYFHVGRKPRLKSYSYIETLASQLEALGVAPAETVHGRTFYLADSPPIDLRAWSDSFAARFGRRIAALPEPVARALGLIGDGMAMIGLRAPLTSKRLSNMMAEYVYDTAPIDSIAGLPVVSMEEGVRRTADWLEARDGTVAKKGEGSA</sequence>
<name>A0A7X5YLA4_9CAUL</name>
<dbReference type="Pfam" id="PF01370">
    <property type="entry name" value="Epimerase"/>
    <property type="match status" value="1"/>
</dbReference>
<dbReference type="InterPro" id="IPR001509">
    <property type="entry name" value="Epimerase_deHydtase"/>
</dbReference>
<dbReference type="EMBL" id="JAATJM010000001">
    <property type="protein sequence ID" value="NJC41296.1"/>
    <property type="molecule type" value="Genomic_DNA"/>
</dbReference>
<dbReference type="InterPro" id="IPR050177">
    <property type="entry name" value="Lipid_A_modif_metabolic_enz"/>
</dbReference>
<evidence type="ECO:0000259" key="1">
    <source>
        <dbReference type="Pfam" id="PF01370"/>
    </source>
</evidence>
<evidence type="ECO:0000313" key="3">
    <source>
        <dbReference type="Proteomes" id="UP000587415"/>
    </source>
</evidence>
<protein>
    <submittedName>
        <fullName evidence="2">Nucleoside-diphosphate-sugar epimerase</fullName>
    </submittedName>
</protein>
<reference evidence="2 3" key="1">
    <citation type="submission" date="2020-03" db="EMBL/GenBank/DDBJ databases">
        <title>Genomic Encyclopedia of Type Strains, Phase IV (KMG-IV): sequencing the most valuable type-strain genomes for metagenomic binning, comparative biology and taxonomic classification.</title>
        <authorList>
            <person name="Goeker M."/>
        </authorList>
    </citation>
    <scope>NUCLEOTIDE SEQUENCE [LARGE SCALE GENOMIC DNA]</scope>
    <source>
        <strain evidence="2 3">DSM 4736</strain>
    </source>
</reference>
<dbReference type="Proteomes" id="UP000587415">
    <property type="component" value="Unassembled WGS sequence"/>
</dbReference>
<gene>
    <name evidence="2" type="ORF">GGQ87_001554</name>
</gene>
<dbReference type="AlphaFoldDB" id="A0A7X5YLA4"/>
<dbReference type="Gene3D" id="3.40.50.720">
    <property type="entry name" value="NAD(P)-binding Rossmann-like Domain"/>
    <property type="match status" value="1"/>
</dbReference>
<dbReference type="PANTHER" id="PTHR43245">
    <property type="entry name" value="BIFUNCTIONAL POLYMYXIN RESISTANCE PROTEIN ARNA"/>
    <property type="match status" value="1"/>
</dbReference>
<organism evidence="2 3">
    <name type="scientific">Brevundimonas alba</name>
    <dbReference type="NCBI Taxonomy" id="74314"/>
    <lineage>
        <taxon>Bacteria</taxon>
        <taxon>Pseudomonadati</taxon>
        <taxon>Pseudomonadota</taxon>
        <taxon>Alphaproteobacteria</taxon>
        <taxon>Caulobacterales</taxon>
        <taxon>Caulobacteraceae</taxon>
        <taxon>Brevundimonas</taxon>
    </lineage>
</organism>